<name>A0A3N4LDI3_9PEZI</name>
<dbReference type="STRING" id="1051890.A0A3N4LDI3"/>
<evidence type="ECO:0000256" key="6">
    <source>
        <dbReference type="ARBA" id="ARBA00022989"/>
    </source>
</evidence>
<proteinExistence type="predicted"/>
<evidence type="ECO:0000256" key="2">
    <source>
        <dbReference type="ARBA" id="ARBA00004687"/>
    </source>
</evidence>
<accession>A0A3N4LDI3</accession>
<comment type="subcellular location">
    <subcellularLocation>
        <location evidence="1">Endoplasmic reticulum membrane</location>
        <topology evidence="1">Multi-pass membrane protein</topology>
    </subcellularLocation>
</comment>
<feature type="transmembrane region" description="Helical" evidence="9">
    <location>
        <begin position="42"/>
        <end position="62"/>
    </location>
</feature>
<dbReference type="GO" id="GO:0006506">
    <property type="term" value="P:GPI anchor biosynthetic process"/>
    <property type="evidence" value="ECO:0007669"/>
    <property type="project" value="UniProtKB-UniPathway"/>
</dbReference>
<keyword evidence="7 9" id="KW-0472">Membrane</keyword>
<evidence type="ECO:0000256" key="1">
    <source>
        <dbReference type="ARBA" id="ARBA00004477"/>
    </source>
</evidence>
<dbReference type="AlphaFoldDB" id="A0A3N4LDI3"/>
<evidence type="ECO:0000256" key="3">
    <source>
        <dbReference type="ARBA" id="ARBA00022502"/>
    </source>
</evidence>
<evidence type="ECO:0000313" key="11">
    <source>
        <dbReference type="Proteomes" id="UP000267821"/>
    </source>
</evidence>
<reference evidence="10 11" key="1">
    <citation type="journal article" date="2018" name="Nat. Ecol. Evol.">
        <title>Pezizomycetes genomes reveal the molecular basis of ectomycorrhizal truffle lifestyle.</title>
        <authorList>
            <person name="Murat C."/>
            <person name="Payen T."/>
            <person name="Noel B."/>
            <person name="Kuo A."/>
            <person name="Morin E."/>
            <person name="Chen J."/>
            <person name="Kohler A."/>
            <person name="Krizsan K."/>
            <person name="Balestrini R."/>
            <person name="Da Silva C."/>
            <person name="Montanini B."/>
            <person name="Hainaut M."/>
            <person name="Levati E."/>
            <person name="Barry K.W."/>
            <person name="Belfiori B."/>
            <person name="Cichocki N."/>
            <person name="Clum A."/>
            <person name="Dockter R.B."/>
            <person name="Fauchery L."/>
            <person name="Guy J."/>
            <person name="Iotti M."/>
            <person name="Le Tacon F."/>
            <person name="Lindquist E.A."/>
            <person name="Lipzen A."/>
            <person name="Malagnac F."/>
            <person name="Mello A."/>
            <person name="Molinier V."/>
            <person name="Miyauchi S."/>
            <person name="Poulain J."/>
            <person name="Riccioni C."/>
            <person name="Rubini A."/>
            <person name="Sitrit Y."/>
            <person name="Splivallo R."/>
            <person name="Traeger S."/>
            <person name="Wang M."/>
            <person name="Zifcakova L."/>
            <person name="Wipf D."/>
            <person name="Zambonelli A."/>
            <person name="Paolocci F."/>
            <person name="Nowrousian M."/>
            <person name="Ottonello S."/>
            <person name="Baldrian P."/>
            <person name="Spatafora J.W."/>
            <person name="Henrissat B."/>
            <person name="Nagy L.G."/>
            <person name="Aury J.M."/>
            <person name="Wincker P."/>
            <person name="Grigoriev I.V."/>
            <person name="Bonfante P."/>
            <person name="Martin F.M."/>
        </authorList>
    </citation>
    <scope>NUCLEOTIDE SEQUENCE [LARGE SCALE GENOMIC DNA]</scope>
    <source>
        <strain evidence="10 11">ATCC MYA-4762</strain>
    </source>
</reference>
<dbReference type="InParanoid" id="A0A3N4LDI3"/>
<keyword evidence="6 9" id="KW-1133">Transmembrane helix</keyword>
<keyword evidence="5" id="KW-0256">Endoplasmic reticulum</keyword>
<keyword evidence="11" id="KW-1185">Reference proteome</keyword>
<evidence type="ECO:0000313" key="10">
    <source>
        <dbReference type="EMBL" id="RPB19539.1"/>
    </source>
</evidence>
<dbReference type="Proteomes" id="UP000267821">
    <property type="component" value="Unassembled WGS sequence"/>
</dbReference>
<dbReference type="EMBL" id="ML121588">
    <property type="protein sequence ID" value="RPB19539.1"/>
    <property type="molecule type" value="Genomic_DNA"/>
</dbReference>
<dbReference type="Pfam" id="PF06699">
    <property type="entry name" value="PIG-F"/>
    <property type="match status" value="1"/>
</dbReference>
<keyword evidence="4 9" id="KW-0812">Transmembrane</keyword>
<dbReference type="InterPro" id="IPR009580">
    <property type="entry name" value="GPI_biosynthesis_protein_Pig-F"/>
</dbReference>
<keyword evidence="3" id="KW-0337">GPI-anchor biosynthesis</keyword>
<comment type="pathway">
    <text evidence="2">Glycolipid biosynthesis; glycosylphosphatidylinositol-anchor biosynthesis.</text>
</comment>
<evidence type="ECO:0000256" key="4">
    <source>
        <dbReference type="ARBA" id="ARBA00022692"/>
    </source>
</evidence>
<feature type="transmembrane region" description="Helical" evidence="9">
    <location>
        <begin position="7"/>
        <end position="30"/>
    </location>
</feature>
<organism evidence="10 11">
    <name type="scientific">Terfezia boudieri ATCC MYA-4762</name>
    <dbReference type="NCBI Taxonomy" id="1051890"/>
    <lineage>
        <taxon>Eukaryota</taxon>
        <taxon>Fungi</taxon>
        <taxon>Dikarya</taxon>
        <taxon>Ascomycota</taxon>
        <taxon>Pezizomycotina</taxon>
        <taxon>Pezizomycetes</taxon>
        <taxon>Pezizales</taxon>
        <taxon>Pezizaceae</taxon>
        <taxon>Terfezia</taxon>
    </lineage>
</organism>
<gene>
    <name evidence="10" type="ORF">L211DRAFT_842619</name>
</gene>
<protein>
    <submittedName>
        <fullName evidence="10">Uncharacterized protein</fullName>
    </submittedName>
</protein>
<sequence length="117" mass="12368">MPHRATNIAGLSPILLTHLHPLALLTSYFLQFPSLMASPPSTLFSSVFPLTAIQVAYAVLCLDNVALPHGHSTSTTEKKSKSGSFRLKKADSASSGGIAGHILHIIPVCITGAKHRS</sequence>
<evidence type="ECO:0000256" key="7">
    <source>
        <dbReference type="ARBA" id="ARBA00023136"/>
    </source>
</evidence>
<evidence type="ECO:0000256" key="8">
    <source>
        <dbReference type="SAM" id="MobiDB-lite"/>
    </source>
</evidence>
<dbReference type="GO" id="GO:0005789">
    <property type="term" value="C:endoplasmic reticulum membrane"/>
    <property type="evidence" value="ECO:0007669"/>
    <property type="project" value="UniProtKB-SubCell"/>
</dbReference>
<dbReference type="OrthoDB" id="17366at2759"/>
<evidence type="ECO:0000256" key="9">
    <source>
        <dbReference type="SAM" id="Phobius"/>
    </source>
</evidence>
<evidence type="ECO:0000256" key="5">
    <source>
        <dbReference type="ARBA" id="ARBA00022824"/>
    </source>
</evidence>
<feature type="region of interest" description="Disordered" evidence="8">
    <location>
        <begin position="70"/>
        <end position="92"/>
    </location>
</feature>
<dbReference type="UniPathway" id="UPA00196"/>